<sequence>MILLETVTSKILLHHHLIHHLTIKFYDRTPEQQVLLGYSTQDEGTRDEVLESGEATASMRTSRQPHGSVGGAAGQRAIAQSNSAGIADALFRYSAPEEDPIQLLDDVIRRLKSLKLKARALGLTLCKSFQEQQAIILHICCNNQRFQCSNNCNKMPRSRWHLSRSNPATDRLHLDVGRNRHNHFCQPFVPTLQQTRNTPETGLPAIDYRIFDSLADPPETKQKHVEEIRCICSKPATSVQHGRFGLTLDVWTSSQSVGYVFITGHFVDSDWKLQRRILNVVMEPYPDSDSALSHAVSVCISDRNLEGRLFAITCNQPLTEVTIENLRPLLSVKNPLIFNGQLLIGSCISRTLSNVAYDLLGSAHGIVPSERSLFIDHQTKWNTTYQMLVAASELQEVFSCLDTSDPDYKGTPSVQDWKLVETLCAYLKPLYDAANILMTTTYPTAITFFHEIWKLHLDLARAVMHEDPFISDLTKPMHEKIDKYWRRSV</sequence>
<keyword evidence="4" id="KW-0862">Zinc</keyword>
<evidence type="ECO:0000256" key="6">
    <source>
        <dbReference type="ARBA" id="ARBA00023242"/>
    </source>
</evidence>
<comment type="caution">
    <text evidence="9">The sequence shown here is derived from an EMBL/GenBank/DDBJ whole genome shotgun (WGS) entry which is preliminary data.</text>
</comment>
<dbReference type="EMBL" id="JAMSHJ010000003">
    <property type="protein sequence ID" value="KAI5431097.1"/>
    <property type="molecule type" value="Genomic_DNA"/>
</dbReference>
<dbReference type="InterPro" id="IPR012337">
    <property type="entry name" value="RNaseH-like_sf"/>
</dbReference>
<dbReference type="GO" id="GO:0003677">
    <property type="term" value="F:DNA binding"/>
    <property type="evidence" value="ECO:0007669"/>
    <property type="project" value="UniProtKB-KW"/>
</dbReference>
<feature type="region of interest" description="Disordered" evidence="7">
    <location>
        <begin position="54"/>
        <end position="75"/>
    </location>
</feature>
<dbReference type="InterPro" id="IPR052035">
    <property type="entry name" value="ZnF_BED_domain_contain"/>
</dbReference>
<feature type="domain" description="hAT-like transposase RNase-H fold" evidence="8">
    <location>
        <begin position="439"/>
        <end position="487"/>
    </location>
</feature>
<dbReference type="Gramene" id="Psat03G0531100-T1">
    <property type="protein sequence ID" value="KAI5431097.1"/>
    <property type="gene ID" value="KIW84_035311"/>
</dbReference>
<evidence type="ECO:0000256" key="2">
    <source>
        <dbReference type="ARBA" id="ARBA00022723"/>
    </source>
</evidence>
<evidence type="ECO:0000313" key="9">
    <source>
        <dbReference type="EMBL" id="KAI5431097.1"/>
    </source>
</evidence>
<keyword evidence="3" id="KW-0863">Zinc-finger</keyword>
<evidence type="ECO:0000256" key="5">
    <source>
        <dbReference type="ARBA" id="ARBA00023125"/>
    </source>
</evidence>
<name>A0A9D4Y2D8_PEA</name>
<reference evidence="9 10" key="1">
    <citation type="journal article" date="2022" name="Nat. Genet.">
        <title>Improved pea reference genome and pan-genome highlight genomic features and evolutionary characteristics.</title>
        <authorList>
            <person name="Yang T."/>
            <person name="Liu R."/>
            <person name="Luo Y."/>
            <person name="Hu S."/>
            <person name="Wang D."/>
            <person name="Wang C."/>
            <person name="Pandey M.K."/>
            <person name="Ge S."/>
            <person name="Xu Q."/>
            <person name="Li N."/>
            <person name="Li G."/>
            <person name="Huang Y."/>
            <person name="Saxena R.K."/>
            <person name="Ji Y."/>
            <person name="Li M."/>
            <person name="Yan X."/>
            <person name="He Y."/>
            <person name="Liu Y."/>
            <person name="Wang X."/>
            <person name="Xiang C."/>
            <person name="Varshney R.K."/>
            <person name="Ding H."/>
            <person name="Gao S."/>
            <person name="Zong X."/>
        </authorList>
    </citation>
    <scope>NUCLEOTIDE SEQUENCE [LARGE SCALE GENOMIC DNA]</scope>
    <source>
        <strain evidence="9 10">cv. Zhongwan 6</strain>
    </source>
</reference>
<dbReference type="PANTHER" id="PTHR46481:SF10">
    <property type="entry name" value="ZINC FINGER BED DOMAIN-CONTAINING PROTEIN 39"/>
    <property type="match status" value="1"/>
</dbReference>
<gene>
    <name evidence="9" type="ORF">KIW84_035311</name>
</gene>
<keyword evidence="10" id="KW-1185">Reference proteome</keyword>
<dbReference type="SUPFAM" id="SSF53098">
    <property type="entry name" value="Ribonuclease H-like"/>
    <property type="match status" value="1"/>
</dbReference>
<dbReference type="PANTHER" id="PTHR46481">
    <property type="entry name" value="ZINC FINGER BED DOMAIN-CONTAINING PROTEIN 4"/>
    <property type="match status" value="1"/>
</dbReference>
<organism evidence="9 10">
    <name type="scientific">Pisum sativum</name>
    <name type="common">Garden pea</name>
    <name type="synonym">Lathyrus oleraceus</name>
    <dbReference type="NCBI Taxonomy" id="3888"/>
    <lineage>
        <taxon>Eukaryota</taxon>
        <taxon>Viridiplantae</taxon>
        <taxon>Streptophyta</taxon>
        <taxon>Embryophyta</taxon>
        <taxon>Tracheophyta</taxon>
        <taxon>Spermatophyta</taxon>
        <taxon>Magnoliopsida</taxon>
        <taxon>eudicotyledons</taxon>
        <taxon>Gunneridae</taxon>
        <taxon>Pentapetalae</taxon>
        <taxon>rosids</taxon>
        <taxon>fabids</taxon>
        <taxon>Fabales</taxon>
        <taxon>Fabaceae</taxon>
        <taxon>Papilionoideae</taxon>
        <taxon>50 kb inversion clade</taxon>
        <taxon>NPAAA clade</taxon>
        <taxon>Hologalegina</taxon>
        <taxon>IRL clade</taxon>
        <taxon>Fabeae</taxon>
        <taxon>Lathyrus</taxon>
    </lineage>
</organism>
<evidence type="ECO:0000256" key="7">
    <source>
        <dbReference type="SAM" id="MobiDB-lite"/>
    </source>
</evidence>
<evidence type="ECO:0000256" key="4">
    <source>
        <dbReference type="ARBA" id="ARBA00022833"/>
    </source>
</evidence>
<dbReference type="Proteomes" id="UP001058974">
    <property type="component" value="Chromosome 3"/>
</dbReference>
<dbReference type="InterPro" id="IPR025525">
    <property type="entry name" value="hAT-like_transposase_RNase-H"/>
</dbReference>
<protein>
    <recommendedName>
        <fullName evidence="8">hAT-like transposase RNase-H fold domain-containing protein</fullName>
    </recommendedName>
</protein>
<dbReference type="GO" id="GO:0008270">
    <property type="term" value="F:zinc ion binding"/>
    <property type="evidence" value="ECO:0007669"/>
    <property type="project" value="UniProtKB-KW"/>
</dbReference>
<keyword evidence="5" id="KW-0238">DNA-binding</keyword>
<evidence type="ECO:0000259" key="8">
    <source>
        <dbReference type="Pfam" id="PF14372"/>
    </source>
</evidence>
<keyword evidence="6" id="KW-0539">Nucleus</keyword>
<evidence type="ECO:0000256" key="1">
    <source>
        <dbReference type="ARBA" id="ARBA00004123"/>
    </source>
</evidence>
<dbReference type="GO" id="GO:0005634">
    <property type="term" value="C:nucleus"/>
    <property type="evidence" value="ECO:0007669"/>
    <property type="project" value="UniProtKB-SubCell"/>
</dbReference>
<proteinExistence type="predicted"/>
<keyword evidence="2" id="KW-0479">Metal-binding</keyword>
<evidence type="ECO:0000313" key="10">
    <source>
        <dbReference type="Proteomes" id="UP001058974"/>
    </source>
</evidence>
<dbReference type="AlphaFoldDB" id="A0A9D4Y2D8"/>
<dbReference type="Pfam" id="PF14372">
    <property type="entry name" value="hAT-like_RNase-H"/>
    <property type="match status" value="1"/>
</dbReference>
<comment type="subcellular location">
    <subcellularLocation>
        <location evidence="1">Nucleus</location>
    </subcellularLocation>
</comment>
<accession>A0A9D4Y2D8</accession>
<evidence type="ECO:0000256" key="3">
    <source>
        <dbReference type="ARBA" id="ARBA00022771"/>
    </source>
</evidence>